<dbReference type="AlphaFoldDB" id="A0A699HP01"/>
<dbReference type="SUPFAM" id="SSF57756">
    <property type="entry name" value="Retrovirus zinc finger-like domains"/>
    <property type="match status" value="1"/>
</dbReference>
<name>A0A699HP01_TANCI</name>
<dbReference type="Gene3D" id="3.30.70.270">
    <property type="match status" value="1"/>
</dbReference>
<feature type="domain" description="CCHC-type" evidence="2">
    <location>
        <begin position="110"/>
        <end position="123"/>
    </location>
</feature>
<evidence type="ECO:0000256" key="1">
    <source>
        <dbReference type="SAM" id="MobiDB-lite"/>
    </source>
</evidence>
<dbReference type="InterPro" id="IPR036397">
    <property type="entry name" value="RNaseH_sf"/>
</dbReference>
<evidence type="ECO:0000313" key="4">
    <source>
        <dbReference type="EMBL" id="GEY50233.1"/>
    </source>
</evidence>
<dbReference type="Pfam" id="PF00098">
    <property type="entry name" value="zf-CCHC"/>
    <property type="match status" value="1"/>
</dbReference>
<dbReference type="InterPro" id="IPR001878">
    <property type="entry name" value="Znf_CCHC"/>
</dbReference>
<dbReference type="GO" id="GO:0003676">
    <property type="term" value="F:nucleic acid binding"/>
    <property type="evidence" value="ECO:0007669"/>
    <property type="project" value="InterPro"/>
</dbReference>
<comment type="caution">
    <text evidence="4">The sequence shown here is derived from an EMBL/GenBank/DDBJ whole genome shotgun (WGS) entry which is preliminary data.</text>
</comment>
<keyword evidence="4" id="KW-0695">RNA-directed DNA polymerase</keyword>
<dbReference type="SUPFAM" id="SSF56672">
    <property type="entry name" value="DNA/RNA polymerases"/>
    <property type="match status" value="1"/>
</dbReference>
<dbReference type="InterPro" id="IPR043502">
    <property type="entry name" value="DNA/RNA_pol_sf"/>
</dbReference>
<gene>
    <name evidence="4" type="ORF">Tci_422207</name>
</gene>
<dbReference type="PANTHER" id="PTHR35046">
    <property type="entry name" value="ZINC KNUCKLE (CCHC-TYPE) FAMILY PROTEIN"/>
    <property type="match status" value="1"/>
</dbReference>
<sequence>MRVSILEFDGNTLNPEGFIDYLVVVEEVFEFKEIMESVNMFDPVTLSDAYQCALAFEKQNRRVRNSFSPAITGGSFGSGNEEYRFVPNQARPVGGNTGPVSKGVASSGLKCFNCGEPGHRQSDSKKTKNHSKPYKLQWLKKGGEVTLSKRVLVAFFVKTTYKDSVWCDVVPMDACHLLLGRPWEYDRNITHNERANTYSFLFDGVKITLMLNKPKELVNKPTGTLLTLSQLQDKLKMGDDVLVLIGKEVAKDSEIPEATIPLLEQFSNVFPDELPDGLPPLHDIQHHNDLKSGSQLPNMPHYKMSPGEHEKLRRQDGSWRMYVDSRAINKITMRYRFPIPRLDDLLDQISGANNAADSRLRLLEQSAVVGCNWGVLSQGGRHVAYFSDKLTEPKSRHIRTQDKVSHKHRRWLAFLEKFTFVVKHKTGVSNRATDVLSGMRNLLVSMQVDVPGLDVIHEQCLVGDHVKVWDQKLCQAEFVHNHAINRSTGFSPFQVAYSTQPRGPLDLVYLLVSGFVSKKVCDLVEGLYEVHKAVRDNLVRANFKYKQDADQKRRHVDFEVGDFMWAVLTKDRFPVGKYNKLSVKKIGPLEIVEKINSNAYRLKLPSHIRCSDVFNVKYLSPYHGDSSDDDLVMNSRVKFIYPGGMMQAQVLKNEPFCF</sequence>
<dbReference type="GO" id="GO:0008270">
    <property type="term" value="F:zinc ion binding"/>
    <property type="evidence" value="ECO:0007669"/>
    <property type="project" value="InterPro"/>
</dbReference>
<dbReference type="Gene3D" id="3.10.10.10">
    <property type="entry name" value="HIV Type 1 Reverse Transcriptase, subunit A, domain 1"/>
    <property type="match status" value="1"/>
</dbReference>
<evidence type="ECO:0000259" key="3">
    <source>
        <dbReference type="Pfam" id="PF24626"/>
    </source>
</evidence>
<keyword evidence="4" id="KW-0548">Nucleotidyltransferase</keyword>
<dbReference type="InterPro" id="IPR056924">
    <property type="entry name" value="SH3_Tf2-1"/>
</dbReference>
<dbReference type="InterPro" id="IPR043128">
    <property type="entry name" value="Rev_trsase/Diguanyl_cyclase"/>
</dbReference>
<protein>
    <submittedName>
        <fullName evidence="4">Putative reverse transcriptase domain-containing protein</fullName>
    </submittedName>
</protein>
<keyword evidence="4" id="KW-0808">Transferase</keyword>
<dbReference type="PANTHER" id="PTHR35046:SF18">
    <property type="entry name" value="RNA-DIRECTED DNA POLYMERASE"/>
    <property type="match status" value="1"/>
</dbReference>
<dbReference type="Gene3D" id="3.30.420.10">
    <property type="entry name" value="Ribonuclease H-like superfamily/Ribonuclease H"/>
    <property type="match status" value="1"/>
</dbReference>
<accession>A0A699HP01</accession>
<feature type="domain" description="Tf2-1-like SH3-like" evidence="3">
    <location>
        <begin position="561"/>
        <end position="623"/>
    </location>
</feature>
<dbReference type="Pfam" id="PF24626">
    <property type="entry name" value="SH3_Tf2-1"/>
    <property type="match status" value="1"/>
</dbReference>
<reference evidence="4" key="1">
    <citation type="journal article" date="2019" name="Sci. Rep.">
        <title>Draft genome of Tanacetum cinerariifolium, the natural source of mosquito coil.</title>
        <authorList>
            <person name="Yamashiro T."/>
            <person name="Shiraishi A."/>
            <person name="Satake H."/>
            <person name="Nakayama K."/>
        </authorList>
    </citation>
    <scope>NUCLEOTIDE SEQUENCE</scope>
</reference>
<proteinExistence type="predicted"/>
<dbReference type="EMBL" id="BKCJ010183979">
    <property type="protein sequence ID" value="GEY50233.1"/>
    <property type="molecule type" value="Genomic_DNA"/>
</dbReference>
<organism evidence="4">
    <name type="scientific">Tanacetum cinerariifolium</name>
    <name type="common">Dalmatian daisy</name>
    <name type="synonym">Chrysanthemum cinerariifolium</name>
    <dbReference type="NCBI Taxonomy" id="118510"/>
    <lineage>
        <taxon>Eukaryota</taxon>
        <taxon>Viridiplantae</taxon>
        <taxon>Streptophyta</taxon>
        <taxon>Embryophyta</taxon>
        <taxon>Tracheophyta</taxon>
        <taxon>Spermatophyta</taxon>
        <taxon>Magnoliopsida</taxon>
        <taxon>eudicotyledons</taxon>
        <taxon>Gunneridae</taxon>
        <taxon>Pentapetalae</taxon>
        <taxon>asterids</taxon>
        <taxon>campanulids</taxon>
        <taxon>Asterales</taxon>
        <taxon>Asteraceae</taxon>
        <taxon>Asteroideae</taxon>
        <taxon>Anthemideae</taxon>
        <taxon>Anthemidinae</taxon>
        <taxon>Tanacetum</taxon>
    </lineage>
</organism>
<feature type="region of interest" description="Disordered" evidence="1">
    <location>
        <begin position="289"/>
        <end position="314"/>
    </location>
</feature>
<dbReference type="GO" id="GO:0003964">
    <property type="term" value="F:RNA-directed DNA polymerase activity"/>
    <property type="evidence" value="ECO:0007669"/>
    <property type="project" value="UniProtKB-KW"/>
</dbReference>
<dbReference type="InterPro" id="IPR036875">
    <property type="entry name" value="Znf_CCHC_sf"/>
</dbReference>
<evidence type="ECO:0000259" key="2">
    <source>
        <dbReference type="Pfam" id="PF00098"/>
    </source>
</evidence>